<keyword evidence="4" id="KW-0067">ATP-binding</keyword>
<evidence type="ECO:0000259" key="5">
    <source>
        <dbReference type="PROSITE" id="PS51192"/>
    </source>
</evidence>
<dbReference type="Pfam" id="PF00270">
    <property type="entry name" value="DEAD"/>
    <property type="match status" value="1"/>
</dbReference>
<name>A0A917WXQ6_9BACI</name>
<dbReference type="InterPro" id="IPR014001">
    <property type="entry name" value="Helicase_ATP-bd"/>
</dbReference>
<dbReference type="RefSeq" id="WP_117156215.1">
    <property type="nucleotide sequence ID" value="NZ_BMLG01000021.1"/>
</dbReference>
<dbReference type="GO" id="GO:0003724">
    <property type="term" value="F:RNA helicase activity"/>
    <property type="evidence" value="ECO:0007669"/>
    <property type="project" value="TreeGrafter"/>
</dbReference>
<comment type="caution">
    <text evidence="7">The sequence shown here is derived from an EMBL/GenBank/DDBJ whole genome shotgun (WGS) entry which is preliminary data.</text>
</comment>
<dbReference type="AlphaFoldDB" id="A0A917WXQ6"/>
<dbReference type="InterPro" id="IPR001650">
    <property type="entry name" value="Helicase_C-like"/>
</dbReference>
<dbReference type="GO" id="GO:0005840">
    <property type="term" value="C:ribosome"/>
    <property type="evidence" value="ECO:0007669"/>
    <property type="project" value="TreeGrafter"/>
</dbReference>
<sequence>MFDDSMQAFLKSAWENAGFEKPTAVQEKTAPLIIQGEDVIAESPTGSGKTLAYLLPLLQEIDLTKKQVQVVILASSHELVMQIHHELQNWTKESEISGVTLIGGANIKRQIEKLKKKPHVIIGTPGRVLELIKQKKLKVHEVKTIVLDEADQLLVPEHKDSLFSIIKSVPRDRQMLLFSATVPEALEQEAQSFMREPKTIRVKNEDAGTPDVTYSYIVCEARDKIDVLRKIIRNHGIQALVFFRDIGNLSVNAEKLEYRGMDVGALHGDLKKQEREKAVRQFLNKELQLLLATDVAARGLDINDLSYVIQMDVPAESKQYIHRSGRTGRLGATEEGNVLSIITPAEERDLKLIGRELNIELNEQVLRKGQLINKK</sequence>
<dbReference type="Proteomes" id="UP000618460">
    <property type="component" value="Unassembled WGS sequence"/>
</dbReference>
<dbReference type="OrthoDB" id="9805696at2"/>
<evidence type="ECO:0000256" key="4">
    <source>
        <dbReference type="ARBA" id="ARBA00022840"/>
    </source>
</evidence>
<keyword evidence="2" id="KW-0378">Hydrolase</keyword>
<dbReference type="PROSITE" id="PS51194">
    <property type="entry name" value="HELICASE_CTER"/>
    <property type="match status" value="1"/>
</dbReference>
<reference evidence="7" key="2">
    <citation type="submission" date="2020-09" db="EMBL/GenBank/DDBJ databases">
        <authorList>
            <person name="Sun Q."/>
            <person name="Zhou Y."/>
        </authorList>
    </citation>
    <scope>NUCLEOTIDE SEQUENCE</scope>
    <source>
        <strain evidence="7">CGMCC 1.6333</strain>
    </source>
</reference>
<dbReference type="CDD" id="cd18787">
    <property type="entry name" value="SF2_C_DEAD"/>
    <property type="match status" value="1"/>
</dbReference>
<proteinExistence type="predicted"/>
<dbReference type="PROSITE" id="PS51192">
    <property type="entry name" value="HELICASE_ATP_BIND_1"/>
    <property type="match status" value="1"/>
</dbReference>
<keyword evidence="1" id="KW-0547">Nucleotide-binding</keyword>
<accession>A0A917WXQ6</accession>
<feature type="domain" description="Helicase ATP-binding" evidence="5">
    <location>
        <begin position="30"/>
        <end position="200"/>
    </location>
</feature>
<dbReference type="InterPro" id="IPR027417">
    <property type="entry name" value="P-loop_NTPase"/>
</dbReference>
<evidence type="ECO:0000313" key="7">
    <source>
        <dbReference type="EMBL" id="GGM39938.1"/>
    </source>
</evidence>
<dbReference type="InterPro" id="IPR011545">
    <property type="entry name" value="DEAD/DEAH_box_helicase_dom"/>
</dbReference>
<reference evidence="7" key="1">
    <citation type="journal article" date="2014" name="Int. J. Syst. Evol. Microbiol.">
        <title>Complete genome sequence of Corynebacterium casei LMG S-19264T (=DSM 44701T), isolated from a smear-ripened cheese.</title>
        <authorList>
            <consortium name="US DOE Joint Genome Institute (JGI-PGF)"/>
            <person name="Walter F."/>
            <person name="Albersmeier A."/>
            <person name="Kalinowski J."/>
            <person name="Ruckert C."/>
        </authorList>
    </citation>
    <scope>NUCLEOTIDE SEQUENCE</scope>
    <source>
        <strain evidence="7">CGMCC 1.6333</strain>
    </source>
</reference>
<dbReference type="PANTHER" id="PTHR47963:SF7">
    <property type="entry name" value="ATP-DEPENDENT RNA HELICASE YFML-RELATED"/>
    <property type="match status" value="1"/>
</dbReference>
<dbReference type="SUPFAM" id="SSF52540">
    <property type="entry name" value="P-loop containing nucleoside triphosphate hydrolases"/>
    <property type="match status" value="1"/>
</dbReference>
<evidence type="ECO:0000313" key="8">
    <source>
        <dbReference type="Proteomes" id="UP000618460"/>
    </source>
</evidence>
<keyword evidence="8" id="KW-1185">Reference proteome</keyword>
<evidence type="ECO:0000256" key="1">
    <source>
        <dbReference type="ARBA" id="ARBA00022741"/>
    </source>
</evidence>
<dbReference type="Pfam" id="PF00271">
    <property type="entry name" value="Helicase_C"/>
    <property type="match status" value="1"/>
</dbReference>
<dbReference type="Gene3D" id="3.40.50.300">
    <property type="entry name" value="P-loop containing nucleotide triphosphate hydrolases"/>
    <property type="match status" value="2"/>
</dbReference>
<dbReference type="GO" id="GO:0033592">
    <property type="term" value="F:RNA strand annealing activity"/>
    <property type="evidence" value="ECO:0007669"/>
    <property type="project" value="TreeGrafter"/>
</dbReference>
<dbReference type="InterPro" id="IPR050547">
    <property type="entry name" value="DEAD_box_RNA_helicases"/>
</dbReference>
<keyword evidence="3 7" id="KW-0347">Helicase</keyword>
<feature type="domain" description="Helicase C-terminal" evidence="6">
    <location>
        <begin position="227"/>
        <end position="372"/>
    </location>
</feature>
<evidence type="ECO:0000256" key="2">
    <source>
        <dbReference type="ARBA" id="ARBA00022801"/>
    </source>
</evidence>
<dbReference type="GO" id="GO:0016787">
    <property type="term" value="F:hydrolase activity"/>
    <property type="evidence" value="ECO:0007669"/>
    <property type="project" value="UniProtKB-KW"/>
</dbReference>
<dbReference type="SMART" id="SM00490">
    <property type="entry name" value="HELICc"/>
    <property type="match status" value="1"/>
</dbReference>
<dbReference type="CDD" id="cd00268">
    <property type="entry name" value="DEADc"/>
    <property type="match status" value="1"/>
</dbReference>
<organism evidence="7 8">
    <name type="scientific">Paraliobacillus quinghaiensis</name>
    <dbReference type="NCBI Taxonomy" id="470815"/>
    <lineage>
        <taxon>Bacteria</taxon>
        <taxon>Bacillati</taxon>
        <taxon>Bacillota</taxon>
        <taxon>Bacilli</taxon>
        <taxon>Bacillales</taxon>
        <taxon>Bacillaceae</taxon>
        <taxon>Paraliobacillus</taxon>
    </lineage>
</organism>
<evidence type="ECO:0000256" key="3">
    <source>
        <dbReference type="ARBA" id="ARBA00022806"/>
    </source>
</evidence>
<dbReference type="InterPro" id="IPR044742">
    <property type="entry name" value="DEAD/DEAH_RhlB"/>
</dbReference>
<dbReference type="EMBL" id="BMLG01000021">
    <property type="protein sequence ID" value="GGM39938.1"/>
    <property type="molecule type" value="Genomic_DNA"/>
</dbReference>
<dbReference type="SMART" id="SM00487">
    <property type="entry name" value="DEXDc"/>
    <property type="match status" value="1"/>
</dbReference>
<protein>
    <submittedName>
        <fullName evidence="7">ATP-dependent RNA helicase YfmL</fullName>
    </submittedName>
</protein>
<gene>
    <name evidence="7" type="primary">yfmL</name>
    <name evidence="7" type="ORF">GCM10011351_27610</name>
</gene>
<dbReference type="GO" id="GO:0005524">
    <property type="term" value="F:ATP binding"/>
    <property type="evidence" value="ECO:0007669"/>
    <property type="project" value="UniProtKB-KW"/>
</dbReference>
<dbReference type="GO" id="GO:0005829">
    <property type="term" value="C:cytosol"/>
    <property type="evidence" value="ECO:0007669"/>
    <property type="project" value="TreeGrafter"/>
</dbReference>
<dbReference type="PANTHER" id="PTHR47963">
    <property type="entry name" value="DEAD-BOX ATP-DEPENDENT RNA HELICASE 47, MITOCHONDRIAL"/>
    <property type="match status" value="1"/>
</dbReference>
<evidence type="ECO:0000259" key="6">
    <source>
        <dbReference type="PROSITE" id="PS51194"/>
    </source>
</evidence>
<dbReference type="GO" id="GO:0009409">
    <property type="term" value="P:response to cold"/>
    <property type="evidence" value="ECO:0007669"/>
    <property type="project" value="TreeGrafter"/>
</dbReference>